<comment type="caution">
    <text evidence="1">The sequence shown here is derived from an EMBL/GenBank/DDBJ whole genome shotgun (WGS) entry which is preliminary data.</text>
</comment>
<dbReference type="RefSeq" id="WP_009460272.1">
    <property type="nucleotide sequence ID" value="NZ_AGIZ01000020.1"/>
</dbReference>
<proteinExistence type="predicted"/>
<accession>G6G068</accession>
<gene>
    <name evidence="1" type="ORF">FJSC11DRAFT_4517</name>
</gene>
<organism evidence="1 2">
    <name type="scientific">Fischerella thermalis JSC-11</name>
    <dbReference type="NCBI Taxonomy" id="741277"/>
    <lineage>
        <taxon>Bacteria</taxon>
        <taxon>Bacillati</taxon>
        <taxon>Cyanobacteriota</taxon>
        <taxon>Cyanophyceae</taxon>
        <taxon>Nostocales</taxon>
        <taxon>Hapalosiphonaceae</taxon>
        <taxon>Fischerella</taxon>
    </lineage>
</organism>
<dbReference type="GeneID" id="93209901"/>
<reference evidence="1 2" key="1">
    <citation type="submission" date="2011-09" db="EMBL/GenBank/DDBJ databases">
        <title>The draft genome of Fischerella sp. JSC-11.</title>
        <authorList>
            <consortium name="US DOE Joint Genome Institute (JGI-PGF)"/>
            <person name="Lucas S."/>
            <person name="Han J."/>
            <person name="Lapidus A."/>
            <person name="Cheng J.-F."/>
            <person name="Goodwin L."/>
            <person name="Pitluck S."/>
            <person name="Peters L."/>
            <person name="Land M.L."/>
            <person name="Hauser L."/>
            <person name="Sarkisova S."/>
            <person name="Bryant D.A."/>
            <person name="Brown I."/>
            <person name="Woyke T.J."/>
        </authorList>
    </citation>
    <scope>NUCLEOTIDE SEQUENCE [LARGE SCALE GENOMIC DNA]</scope>
    <source>
        <strain evidence="1 2">JSC-11</strain>
    </source>
</reference>
<dbReference type="Proteomes" id="UP000004344">
    <property type="component" value="Unassembled WGS sequence"/>
</dbReference>
<keyword evidence="2" id="KW-1185">Reference proteome</keyword>
<protein>
    <submittedName>
        <fullName evidence="1">Uncharacterized protein</fullName>
    </submittedName>
</protein>
<name>G6G068_9CYAN</name>
<sequence>MQLALQQLIIPPGHQLLIKDVSWQTYKRKEYLSYGIEMVKN</sequence>
<evidence type="ECO:0000313" key="1">
    <source>
        <dbReference type="EMBL" id="EHC08407.1"/>
    </source>
</evidence>
<dbReference type="PATRIC" id="fig|741277.3.peg.4062"/>
<dbReference type="AlphaFoldDB" id="G6G068"/>
<evidence type="ECO:0000313" key="2">
    <source>
        <dbReference type="Proteomes" id="UP000004344"/>
    </source>
</evidence>
<dbReference type="EMBL" id="AGIZ01000020">
    <property type="protein sequence ID" value="EHC08407.1"/>
    <property type="molecule type" value="Genomic_DNA"/>
</dbReference>